<reference evidence="1 2" key="1">
    <citation type="journal article" date="2016" name="Nat. Commun.">
        <title>Thousands of microbial genomes shed light on interconnected biogeochemical processes in an aquifer system.</title>
        <authorList>
            <person name="Anantharaman K."/>
            <person name="Brown C.T."/>
            <person name="Hug L.A."/>
            <person name="Sharon I."/>
            <person name="Castelle C.J."/>
            <person name="Probst A.J."/>
            <person name="Thomas B.C."/>
            <person name="Singh A."/>
            <person name="Wilkins M.J."/>
            <person name="Karaoz U."/>
            <person name="Brodie E.L."/>
            <person name="Williams K.H."/>
            <person name="Hubbard S.S."/>
            <person name="Banfield J.F."/>
        </authorList>
    </citation>
    <scope>NUCLEOTIDE SEQUENCE [LARGE SCALE GENOMIC DNA]</scope>
    <source>
        <strain evidence="2">RIFCSPLOWO2_12_FULL_64_10</strain>
    </source>
</reference>
<protein>
    <submittedName>
        <fullName evidence="1">Uncharacterized protein</fullName>
    </submittedName>
</protein>
<evidence type="ECO:0000313" key="2">
    <source>
        <dbReference type="Proteomes" id="UP000178606"/>
    </source>
</evidence>
<organism evidence="1 2">
    <name type="scientific">Handelsmanbacteria sp. (strain RIFCSPLOWO2_12_FULL_64_10)</name>
    <dbReference type="NCBI Taxonomy" id="1817868"/>
    <lineage>
        <taxon>Bacteria</taxon>
        <taxon>Candidatus Handelsmaniibacteriota</taxon>
    </lineage>
</organism>
<accession>A0A1F6D5I7</accession>
<comment type="caution">
    <text evidence="1">The sequence shown here is derived from an EMBL/GenBank/DDBJ whole genome shotgun (WGS) entry which is preliminary data.</text>
</comment>
<dbReference type="Proteomes" id="UP000178606">
    <property type="component" value="Unassembled WGS sequence"/>
</dbReference>
<name>A0A1F6D5I7_HANXR</name>
<sequence>MHPEFTASRGRSQPPTLDPHLLALLHQHRDLTRQRLAISREIEAIEREMWAVEQTTRAVPGAALVAQN</sequence>
<proteinExistence type="predicted"/>
<dbReference type="AlphaFoldDB" id="A0A1F6D5I7"/>
<dbReference type="EMBL" id="MFKF01000024">
    <property type="protein sequence ID" value="OGG56635.1"/>
    <property type="molecule type" value="Genomic_DNA"/>
</dbReference>
<evidence type="ECO:0000313" key="1">
    <source>
        <dbReference type="EMBL" id="OGG56635.1"/>
    </source>
</evidence>
<gene>
    <name evidence="1" type="ORF">A3F84_08405</name>
</gene>